<dbReference type="OrthoDB" id="291020at2"/>
<keyword evidence="3" id="KW-1185">Reference proteome</keyword>
<gene>
    <name evidence="2" type="ORF">SV7mr_49470</name>
</gene>
<organism evidence="2 3">
    <name type="scientific">Stieleria bergensis</name>
    <dbReference type="NCBI Taxonomy" id="2528025"/>
    <lineage>
        <taxon>Bacteria</taxon>
        <taxon>Pseudomonadati</taxon>
        <taxon>Planctomycetota</taxon>
        <taxon>Planctomycetia</taxon>
        <taxon>Pirellulales</taxon>
        <taxon>Pirellulaceae</taxon>
        <taxon>Stieleria</taxon>
    </lineage>
</organism>
<dbReference type="RefSeq" id="WP_145277136.1">
    <property type="nucleotide sequence ID" value="NZ_CP036272.1"/>
</dbReference>
<dbReference type="Proteomes" id="UP000315003">
    <property type="component" value="Chromosome"/>
</dbReference>
<sequence>MPRHSAAFHIKIALVRGSSTDSSRFELSDGDTSHEAVFLLEQWQQLGLEDEATELRDLVTLATRNSGGVTPLRSAHANFSRSVWQQHLSQQYSALEHPHGQFSQGKRSADRPAGGFAEGTLTNPVSAKATESSKSHKRPCLALQSRIESRFK</sequence>
<accession>A0A517T200</accession>
<reference evidence="2 3" key="1">
    <citation type="submission" date="2019-02" db="EMBL/GenBank/DDBJ databases">
        <title>Deep-cultivation of Planctomycetes and their phenomic and genomic characterization uncovers novel biology.</title>
        <authorList>
            <person name="Wiegand S."/>
            <person name="Jogler M."/>
            <person name="Boedeker C."/>
            <person name="Pinto D."/>
            <person name="Vollmers J."/>
            <person name="Rivas-Marin E."/>
            <person name="Kohn T."/>
            <person name="Peeters S.H."/>
            <person name="Heuer A."/>
            <person name="Rast P."/>
            <person name="Oberbeckmann S."/>
            <person name="Bunk B."/>
            <person name="Jeske O."/>
            <person name="Meyerdierks A."/>
            <person name="Storesund J.E."/>
            <person name="Kallscheuer N."/>
            <person name="Luecker S."/>
            <person name="Lage O.M."/>
            <person name="Pohl T."/>
            <person name="Merkel B.J."/>
            <person name="Hornburger P."/>
            <person name="Mueller R.-W."/>
            <person name="Bruemmer F."/>
            <person name="Labrenz M."/>
            <person name="Spormann A.M."/>
            <person name="Op den Camp H."/>
            <person name="Overmann J."/>
            <person name="Amann R."/>
            <person name="Jetten M.S.M."/>
            <person name="Mascher T."/>
            <person name="Medema M.H."/>
            <person name="Devos D.P."/>
            <person name="Kaster A.-K."/>
            <person name="Ovreas L."/>
            <person name="Rohde M."/>
            <person name="Galperin M.Y."/>
            <person name="Jogler C."/>
        </authorList>
    </citation>
    <scope>NUCLEOTIDE SEQUENCE [LARGE SCALE GENOMIC DNA]</scope>
    <source>
        <strain evidence="2 3">SV_7m_r</strain>
    </source>
</reference>
<evidence type="ECO:0000313" key="3">
    <source>
        <dbReference type="Proteomes" id="UP000315003"/>
    </source>
</evidence>
<dbReference type="EMBL" id="CP036272">
    <property type="protein sequence ID" value="QDT62399.1"/>
    <property type="molecule type" value="Genomic_DNA"/>
</dbReference>
<evidence type="ECO:0000256" key="1">
    <source>
        <dbReference type="SAM" id="MobiDB-lite"/>
    </source>
</evidence>
<feature type="compositionally biased region" description="Polar residues" evidence="1">
    <location>
        <begin position="120"/>
        <end position="132"/>
    </location>
</feature>
<name>A0A517T200_9BACT</name>
<evidence type="ECO:0000313" key="2">
    <source>
        <dbReference type="EMBL" id="QDT62399.1"/>
    </source>
</evidence>
<protein>
    <submittedName>
        <fullName evidence="2">Uncharacterized protein</fullName>
    </submittedName>
</protein>
<dbReference type="AlphaFoldDB" id="A0A517T200"/>
<proteinExistence type="predicted"/>
<feature type="region of interest" description="Disordered" evidence="1">
    <location>
        <begin position="94"/>
        <end position="152"/>
    </location>
</feature>